<accession>A0A0D7A2W6</accession>
<keyword evidence="3" id="KW-1185">Reference proteome</keyword>
<dbReference type="OrthoDB" id="3070185at2759"/>
<reference evidence="2 3" key="1">
    <citation type="journal article" date="2015" name="Fungal Genet. Biol.">
        <title>Evolution of novel wood decay mechanisms in Agaricales revealed by the genome sequences of Fistulina hepatica and Cylindrobasidium torrendii.</title>
        <authorList>
            <person name="Floudas D."/>
            <person name="Held B.W."/>
            <person name="Riley R."/>
            <person name="Nagy L.G."/>
            <person name="Koehler G."/>
            <person name="Ransdell A.S."/>
            <person name="Younus H."/>
            <person name="Chow J."/>
            <person name="Chiniquy J."/>
            <person name="Lipzen A."/>
            <person name="Tritt A."/>
            <person name="Sun H."/>
            <person name="Haridas S."/>
            <person name="LaButti K."/>
            <person name="Ohm R.A."/>
            <person name="Kues U."/>
            <person name="Blanchette R.A."/>
            <person name="Grigoriev I.V."/>
            <person name="Minto R.E."/>
            <person name="Hibbett D.S."/>
        </authorList>
    </citation>
    <scope>NUCLEOTIDE SEQUENCE [LARGE SCALE GENOMIC DNA]</scope>
    <source>
        <strain evidence="2 3">ATCC 64428</strain>
    </source>
</reference>
<dbReference type="EMBL" id="KN882061">
    <property type="protein sequence ID" value="KIY45158.1"/>
    <property type="molecule type" value="Genomic_DNA"/>
</dbReference>
<feature type="compositionally biased region" description="Acidic residues" evidence="1">
    <location>
        <begin position="119"/>
        <end position="128"/>
    </location>
</feature>
<protein>
    <submittedName>
        <fullName evidence="2">Uncharacterized protein</fullName>
    </submittedName>
</protein>
<evidence type="ECO:0000313" key="2">
    <source>
        <dbReference type="EMBL" id="KIY45158.1"/>
    </source>
</evidence>
<organism evidence="2 3">
    <name type="scientific">Fistulina hepatica ATCC 64428</name>
    <dbReference type="NCBI Taxonomy" id="1128425"/>
    <lineage>
        <taxon>Eukaryota</taxon>
        <taxon>Fungi</taxon>
        <taxon>Dikarya</taxon>
        <taxon>Basidiomycota</taxon>
        <taxon>Agaricomycotina</taxon>
        <taxon>Agaricomycetes</taxon>
        <taxon>Agaricomycetidae</taxon>
        <taxon>Agaricales</taxon>
        <taxon>Fistulinaceae</taxon>
        <taxon>Fistulina</taxon>
    </lineage>
</organism>
<feature type="non-terminal residue" evidence="2">
    <location>
        <position position="1"/>
    </location>
</feature>
<feature type="compositionally biased region" description="Basic and acidic residues" evidence="1">
    <location>
        <begin position="97"/>
        <end position="107"/>
    </location>
</feature>
<evidence type="ECO:0000256" key="1">
    <source>
        <dbReference type="SAM" id="MobiDB-lite"/>
    </source>
</evidence>
<dbReference type="AlphaFoldDB" id="A0A0D7A2W6"/>
<proteinExistence type="predicted"/>
<name>A0A0D7A2W6_9AGAR</name>
<feature type="region of interest" description="Disordered" evidence="1">
    <location>
        <begin position="82"/>
        <end position="153"/>
    </location>
</feature>
<gene>
    <name evidence="2" type="ORF">FISHEDRAFT_49938</name>
</gene>
<evidence type="ECO:0000313" key="3">
    <source>
        <dbReference type="Proteomes" id="UP000054144"/>
    </source>
</evidence>
<sequence>PTMAPKNKGKKPKKADDDDYWAVAGESVPANGIALDTAAADDDMGSSKRDESFSFAALDAGDIGANEEEDFGGLMSAIKATAKKSKKNKRANVESLNHVESDEETKAARAATQKPIEVTADDLADEEWGPSTDKKKGKKGKGKKGEQVDEDEDGMFFHTLVITRLSTSYVRR</sequence>
<dbReference type="Proteomes" id="UP000054144">
    <property type="component" value="Unassembled WGS sequence"/>
</dbReference>